<dbReference type="InterPro" id="IPR045851">
    <property type="entry name" value="AMP-bd_C_sf"/>
</dbReference>
<evidence type="ECO:0000313" key="5">
    <source>
        <dbReference type="EMBL" id="EFM12559.1"/>
    </source>
</evidence>
<dbReference type="RefSeq" id="WP_006036088.1">
    <property type="nucleotide sequence ID" value="NZ_AEDD01000001.1"/>
</dbReference>
<dbReference type="Gene3D" id="3.40.50.12780">
    <property type="entry name" value="N-terminal domain of ligase-like"/>
    <property type="match status" value="1"/>
</dbReference>
<keyword evidence="2" id="KW-0596">Phosphopantetheine</keyword>
<dbReference type="Gene3D" id="1.10.1200.10">
    <property type="entry name" value="ACP-like"/>
    <property type="match status" value="1"/>
</dbReference>
<keyword evidence="6" id="KW-1185">Reference proteome</keyword>
<keyword evidence="5" id="KW-0436">Ligase</keyword>
<comment type="similarity">
    <text evidence="1">Belongs to the ATP-dependent AMP-binding enzyme family.</text>
</comment>
<dbReference type="Gene3D" id="3.30.300.30">
    <property type="match status" value="1"/>
</dbReference>
<dbReference type="eggNOG" id="COG0318">
    <property type="taxonomic scope" value="Bacteria"/>
</dbReference>
<dbReference type="PANTHER" id="PTHR22754:SF32">
    <property type="entry name" value="DISCO-INTERACTING PROTEIN 2"/>
    <property type="match status" value="1"/>
</dbReference>
<reference evidence="5 6" key="1">
    <citation type="submission" date="2010-07" db="EMBL/GenBank/DDBJ databases">
        <title>The draft genome of Paenibacillus curdlanolyticus YK9.</title>
        <authorList>
            <consortium name="US DOE Joint Genome Institute (JGI-PGF)"/>
            <person name="Lucas S."/>
            <person name="Copeland A."/>
            <person name="Lapidus A."/>
            <person name="Cheng J.-F."/>
            <person name="Bruce D."/>
            <person name="Goodwin L."/>
            <person name="Pitluck S."/>
            <person name="Land M.L."/>
            <person name="Hauser L."/>
            <person name="Chang Y.-J."/>
            <person name="Jeffries C."/>
            <person name="Anderson I.J."/>
            <person name="Johnson E."/>
            <person name="Loganathan U."/>
            <person name="Mulhopadhyay B."/>
            <person name="Kyrpides N."/>
            <person name="Woyke T.J."/>
        </authorList>
    </citation>
    <scope>NUCLEOTIDE SEQUENCE [LARGE SCALE GENOMIC DNA]</scope>
    <source>
        <strain evidence="5 6">YK9</strain>
    </source>
</reference>
<accession>E0I4M8</accession>
<dbReference type="GO" id="GO:0070566">
    <property type="term" value="F:adenylyltransferase activity"/>
    <property type="evidence" value="ECO:0007669"/>
    <property type="project" value="TreeGrafter"/>
</dbReference>
<dbReference type="SMART" id="SM01294">
    <property type="entry name" value="PKS_PP_betabranch"/>
    <property type="match status" value="1"/>
</dbReference>
<dbReference type="EMBL" id="AEDD01000001">
    <property type="protein sequence ID" value="EFM12559.1"/>
    <property type="molecule type" value="Genomic_DNA"/>
</dbReference>
<evidence type="ECO:0000256" key="2">
    <source>
        <dbReference type="ARBA" id="ARBA00022450"/>
    </source>
</evidence>
<sequence length="876" mass="97763">MRKPFGTLQEVLCSLQNQGSEGIYFINGDEQESFLSYRELYRRALDILGNLQGKGVRAKDELILQVEDNQTFLLHFWACILGGIIPVPVSVGNNDEHKRKLFHIYSILRNPYIVMERKVLDGLESFANKNTNQASSMRPMAARTFIAEEMLVASVAGQIGQPEPHDLAFIQFSSGSTGDPKGVMLTHDNLLTNIAQMISAAQVTAADVYLSWMPLTHDMGLIGQHLSPCVSGANQYLMPTSLFIRRPTLWMKKASEHRVTITSSPNFGYKYFLTYFKPEQAASWDLSSIRMIFNGAEPIAPELCELFLEELAYLGLRRNAMFPVYGMAEASLGVTFPPLEQAFKTYWLKRDSLTTGHKVALSEEKQPDSTAFVAVGQPLEGMSLRICDDYHRPVEDQIVGQIQIKGDNVTRGYYGNEEATRRLISEGWLNTGDLGFMHDGQLVVTGRVKDIIFSNGQNYYPHDIERIAEELDEIELGYIAACGVRGEHASSDEVLLFVLYKKELSGFVPIVQKLKTYIYQQLGLPVLHVIPVRKIPKTTSGKFQRYQLGAKYTAGEFNAAIIELSRLIHEQSGDDEEELAAGEATGAIAAELAEIVMKVLEIDDVNVNSNFFDLGGNSLLVVKMQEEIERRYPGKVTVNDLFTYPTIRKLAAYLEGGSAAISRQPVRLQMTELPADFFHAGSSFDKDDSFTFAFPAVISQALSGISRQLETDVRTVLVAIYYVLLAKRSEGSAIAIHQLGERKGEAFSLSIDMKAQGDFAALVRHMQDSLANRTEQRGGVYDIQAAMEGRAALSKHAVLPLFCDGSRLGSDELASKAYDFILVHEERGGGEQLQLKFHFQGKRMRKEAMKLLLQSYIKLTEMIVQSYMKTATEVTK</sequence>
<dbReference type="SUPFAM" id="SSF52777">
    <property type="entry name" value="CoA-dependent acyltransferases"/>
    <property type="match status" value="1"/>
</dbReference>
<dbReference type="OrthoDB" id="9765680at2"/>
<gene>
    <name evidence="5" type="ORF">PaecuDRAFT_0070</name>
</gene>
<dbReference type="STRING" id="717606.PaecuDRAFT_0070"/>
<dbReference type="PANTHER" id="PTHR22754">
    <property type="entry name" value="DISCO-INTERACTING PROTEIN 2 DIP2 -RELATED"/>
    <property type="match status" value="1"/>
</dbReference>
<dbReference type="GO" id="GO:0031177">
    <property type="term" value="F:phosphopantetheine binding"/>
    <property type="evidence" value="ECO:0007669"/>
    <property type="project" value="InterPro"/>
</dbReference>
<dbReference type="InterPro" id="IPR009081">
    <property type="entry name" value="PP-bd_ACP"/>
</dbReference>
<protein>
    <submittedName>
        <fullName evidence="5">AMP-dependent synthetase and ligase</fullName>
    </submittedName>
</protein>
<keyword evidence="3" id="KW-0597">Phosphoprotein</keyword>
<dbReference type="GO" id="GO:0005886">
    <property type="term" value="C:plasma membrane"/>
    <property type="evidence" value="ECO:0007669"/>
    <property type="project" value="TreeGrafter"/>
</dbReference>
<evidence type="ECO:0000313" key="6">
    <source>
        <dbReference type="Proteomes" id="UP000005387"/>
    </source>
</evidence>
<dbReference type="InterPro" id="IPR000873">
    <property type="entry name" value="AMP-dep_synth/lig_dom"/>
</dbReference>
<dbReference type="InterPro" id="IPR042099">
    <property type="entry name" value="ANL_N_sf"/>
</dbReference>
<dbReference type="InterPro" id="IPR020806">
    <property type="entry name" value="PKS_PP-bd"/>
</dbReference>
<dbReference type="Gene3D" id="3.30.559.30">
    <property type="entry name" value="Nonribosomal peptide synthetase, condensation domain"/>
    <property type="match status" value="1"/>
</dbReference>
<evidence type="ECO:0000256" key="3">
    <source>
        <dbReference type="ARBA" id="ARBA00022553"/>
    </source>
</evidence>
<organism evidence="5 6">
    <name type="scientific">Paenibacillus curdlanolyticus YK9</name>
    <dbReference type="NCBI Taxonomy" id="717606"/>
    <lineage>
        <taxon>Bacteria</taxon>
        <taxon>Bacillati</taxon>
        <taxon>Bacillota</taxon>
        <taxon>Bacilli</taxon>
        <taxon>Bacillales</taxon>
        <taxon>Paenibacillaceae</taxon>
        <taxon>Paenibacillus</taxon>
    </lineage>
</organism>
<proteinExistence type="inferred from homology"/>
<dbReference type="Proteomes" id="UP000005387">
    <property type="component" value="Unassembled WGS sequence"/>
</dbReference>
<dbReference type="InterPro" id="IPR036736">
    <property type="entry name" value="ACP-like_sf"/>
</dbReference>
<dbReference type="GO" id="GO:0006633">
    <property type="term" value="P:fatty acid biosynthetic process"/>
    <property type="evidence" value="ECO:0007669"/>
    <property type="project" value="TreeGrafter"/>
</dbReference>
<dbReference type="PROSITE" id="PS00455">
    <property type="entry name" value="AMP_BINDING"/>
    <property type="match status" value="1"/>
</dbReference>
<dbReference type="InterPro" id="IPR020845">
    <property type="entry name" value="AMP-binding_CS"/>
</dbReference>
<evidence type="ECO:0000259" key="4">
    <source>
        <dbReference type="PROSITE" id="PS50075"/>
    </source>
</evidence>
<feature type="domain" description="Carrier" evidence="4">
    <location>
        <begin position="583"/>
        <end position="658"/>
    </location>
</feature>
<dbReference type="GO" id="GO:0016874">
    <property type="term" value="F:ligase activity"/>
    <property type="evidence" value="ECO:0007669"/>
    <property type="project" value="UniProtKB-KW"/>
</dbReference>
<dbReference type="PROSITE" id="PS50075">
    <property type="entry name" value="CARRIER"/>
    <property type="match status" value="1"/>
</dbReference>
<name>E0I4M8_9BACL</name>
<dbReference type="SMART" id="SM00823">
    <property type="entry name" value="PKS_PP"/>
    <property type="match status" value="1"/>
</dbReference>
<dbReference type="Pfam" id="PF00501">
    <property type="entry name" value="AMP-binding"/>
    <property type="match status" value="1"/>
</dbReference>
<dbReference type="SUPFAM" id="SSF56801">
    <property type="entry name" value="Acetyl-CoA synthetase-like"/>
    <property type="match status" value="1"/>
</dbReference>
<dbReference type="AlphaFoldDB" id="E0I4M8"/>
<evidence type="ECO:0000256" key="1">
    <source>
        <dbReference type="ARBA" id="ARBA00006432"/>
    </source>
</evidence>
<dbReference type="Pfam" id="PF00550">
    <property type="entry name" value="PP-binding"/>
    <property type="match status" value="1"/>
</dbReference>
<dbReference type="SUPFAM" id="SSF47336">
    <property type="entry name" value="ACP-like"/>
    <property type="match status" value="1"/>
</dbReference>